<dbReference type="Pfam" id="PF02604">
    <property type="entry name" value="PhdYeFM_antitox"/>
    <property type="match status" value="1"/>
</dbReference>
<dbReference type="SUPFAM" id="SSF143120">
    <property type="entry name" value="YefM-like"/>
    <property type="match status" value="1"/>
</dbReference>
<comment type="similarity">
    <text evidence="1 2">Belongs to the phD/YefM antitoxin family.</text>
</comment>
<proteinExistence type="inferred from homology"/>
<dbReference type="EMBL" id="JBHFNQ010000045">
    <property type="protein sequence ID" value="MFB2876287.1"/>
    <property type="molecule type" value="Genomic_DNA"/>
</dbReference>
<comment type="caution">
    <text evidence="3">The sequence shown here is derived from an EMBL/GenBank/DDBJ whole genome shotgun (WGS) entry which is preliminary data.</text>
</comment>
<dbReference type="Proteomes" id="UP001576774">
    <property type="component" value="Unassembled WGS sequence"/>
</dbReference>
<organism evidence="3 4">
    <name type="scientific">Floridaenema aerugineum BLCC-F46</name>
    <dbReference type="NCBI Taxonomy" id="3153654"/>
    <lineage>
        <taxon>Bacteria</taxon>
        <taxon>Bacillati</taxon>
        <taxon>Cyanobacteriota</taxon>
        <taxon>Cyanophyceae</taxon>
        <taxon>Oscillatoriophycideae</taxon>
        <taxon>Aerosakkonematales</taxon>
        <taxon>Aerosakkonemataceae</taxon>
        <taxon>Floridanema</taxon>
        <taxon>Floridanema aerugineum</taxon>
    </lineage>
</organism>
<evidence type="ECO:0000256" key="2">
    <source>
        <dbReference type="RuleBase" id="RU362080"/>
    </source>
</evidence>
<sequence>MTKVDATQAQNRLTEIITSVGDRGDRVVIEQEGKAVAAIISYEDLKRLETLEDARDAKMMRRAMEEHEEFVTLEEVIANYNKLHGTDFTIESILNDSNDEVYQNL</sequence>
<dbReference type="InterPro" id="IPR006442">
    <property type="entry name" value="Antitoxin_Phd/YefM"/>
</dbReference>
<reference evidence="3 4" key="1">
    <citation type="submission" date="2024-09" db="EMBL/GenBank/DDBJ databases">
        <title>Floridaenema gen nov. (Aerosakkonemataceae, Aerosakkonematales ord. nov., Cyanobacteria) from benthic tropical and subtropical fresh waters, with the description of four new species.</title>
        <authorList>
            <person name="Moretto J.A."/>
            <person name="Berthold D.E."/>
            <person name="Lefler F.W."/>
            <person name="Huang I.-S."/>
            <person name="Laughinghouse H. IV."/>
        </authorList>
    </citation>
    <scope>NUCLEOTIDE SEQUENCE [LARGE SCALE GENOMIC DNA]</scope>
    <source>
        <strain evidence="3 4">BLCC-F46</strain>
    </source>
</reference>
<dbReference type="Gene3D" id="3.40.1620.10">
    <property type="entry name" value="YefM-like domain"/>
    <property type="match status" value="1"/>
</dbReference>
<evidence type="ECO:0000256" key="1">
    <source>
        <dbReference type="ARBA" id="ARBA00009981"/>
    </source>
</evidence>
<protein>
    <recommendedName>
        <fullName evidence="2">Antitoxin</fullName>
    </recommendedName>
</protein>
<name>A0ABV4X0I4_9CYAN</name>
<gene>
    <name evidence="3" type="ORF">ACE1CC_05290</name>
</gene>
<accession>A0ABV4X0I4</accession>
<dbReference type="RefSeq" id="WP_413269424.1">
    <property type="nucleotide sequence ID" value="NZ_JBHFNQ010000045.1"/>
</dbReference>
<evidence type="ECO:0000313" key="3">
    <source>
        <dbReference type="EMBL" id="MFB2876287.1"/>
    </source>
</evidence>
<dbReference type="InterPro" id="IPR036165">
    <property type="entry name" value="YefM-like_sf"/>
</dbReference>
<keyword evidence="4" id="KW-1185">Reference proteome</keyword>
<comment type="function">
    <text evidence="2">Antitoxin component of a type II toxin-antitoxin (TA) system.</text>
</comment>
<evidence type="ECO:0000313" key="4">
    <source>
        <dbReference type="Proteomes" id="UP001576774"/>
    </source>
</evidence>
<dbReference type="NCBIfam" id="TIGR01552">
    <property type="entry name" value="phd_fam"/>
    <property type="match status" value="1"/>
</dbReference>